<reference evidence="2 3" key="1">
    <citation type="submission" date="2024-01" db="EMBL/GenBank/DDBJ databases">
        <title>The complete chloroplast genome sequence of Lithospermum erythrorhizon: insights into the phylogenetic relationship among Boraginaceae species and the maternal lineages of purple gromwells.</title>
        <authorList>
            <person name="Okada T."/>
            <person name="Watanabe K."/>
        </authorList>
    </citation>
    <scope>NUCLEOTIDE SEQUENCE [LARGE SCALE GENOMIC DNA]</scope>
</reference>
<keyword evidence="1" id="KW-0812">Transmembrane</keyword>
<organism evidence="2 3">
    <name type="scientific">Lithospermum erythrorhizon</name>
    <name type="common">Purple gromwell</name>
    <name type="synonym">Lithospermum officinale var. erythrorhizon</name>
    <dbReference type="NCBI Taxonomy" id="34254"/>
    <lineage>
        <taxon>Eukaryota</taxon>
        <taxon>Viridiplantae</taxon>
        <taxon>Streptophyta</taxon>
        <taxon>Embryophyta</taxon>
        <taxon>Tracheophyta</taxon>
        <taxon>Spermatophyta</taxon>
        <taxon>Magnoliopsida</taxon>
        <taxon>eudicotyledons</taxon>
        <taxon>Gunneridae</taxon>
        <taxon>Pentapetalae</taxon>
        <taxon>asterids</taxon>
        <taxon>lamiids</taxon>
        <taxon>Boraginales</taxon>
        <taxon>Boraginaceae</taxon>
        <taxon>Boraginoideae</taxon>
        <taxon>Lithospermeae</taxon>
        <taxon>Lithospermum</taxon>
    </lineage>
</organism>
<dbReference type="EMBL" id="BAABME010000012">
    <property type="protein sequence ID" value="GAA0138443.1"/>
    <property type="molecule type" value="Genomic_DNA"/>
</dbReference>
<keyword evidence="1" id="KW-0472">Membrane</keyword>
<dbReference type="Proteomes" id="UP001454036">
    <property type="component" value="Unassembled WGS sequence"/>
</dbReference>
<name>A0AAV3NHL0_LITER</name>
<keyword evidence="3" id="KW-1185">Reference proteome</keyword>
<feature type="transmembrane region" description="Helical" evidence="1">
    <location>
        <begin position="15"/>
        <end position="35"/>
    </location>
</feature>
<comment type="caution">
    <text evidence="2">The sequence shown here is derived from an EMBL/GenBank/DDBJ whole genome shotgun (WGS) entry which is preliminary data.</text>
</comment>
<sequence>MCGAAICECLMQPQVIVGLFLGMLFATVIVGAVHFHEEGPAEGPAPHHRKLLLQAVISTITNIAPPPVEVETTTKKAELTGEEMQIVLADGLKNEGLNTANLADILGAYFNMDLSHRKAEVESLNYRYDKQDDG</sequence>
<evidence type="ECO:0000256" key="1">
    <source>
        <dbReference type="SAM" id="Phobius"/>
    </source>
</evidence>
<gene>
    <name evidence="2" type="ORF">LIER_00191</name>
</gene>
<dbReference type="AlphaFoldDB" id="A0AAV3NHL0"/>
<protein>
    <submittedName>
        <fullName evidence="2">Uncharacterized protein</fullName>
    </submittedName>
</protein>
<evidence type="ECO:0000313" key="2">
    <source>
        <dbReference type="EMBL" id="GAA0138443.1"/>
    </source>
</evidence>
<proteinExistence type="predicted"/>
<evidence type="ECO:0000313" key="3">
    <source>
        <dbReference type="Proteomes" id="UP001454036"/>
    </source>
</evidence>
<accession>A0AAV3NHL0</accession>
<keyword evidence="1" id="KW-1133">Transmembrane helix</keyword>